<gene>
    <name evidence="2" type="ORF">BD311DRAFT_724079</name>
</gene>
<dbReference type="OrthoDB" id="61113at2759"/>
<organism evidence="2">
    <name type="scientific">Dichomitus squalens</name>
    <dbReference type="NCBI Taxonomy" id="114155"/>
    <lineage>
        <taxon>Eukaryota</taxon>
        <taxon>Fungi</taxon>
        <taxon>Dikarya</taxon>
        <taxon>Basidiomycota</taxon>
        <taxon>Agaricomycotina</taxon>
        <taxon>Agaricomycetes</taxon>
        <taxon>Polyporales</taxon>
        <taxon>Polyporaceae</taxon>
        <taxon>Dichomitus</taxon>
    </lineage>
</organism>
<proteinExistence type="predicted"/>
<dbReference type="PANTHER" id="PTHR42791:SF1">
    <property type="entry name" value="N-ACETYLTRANSFERASE DOMAIN-CONTAINING PROTEIN"/>
    <property type="match status" value="1"/>
</dbReference>
<dbReference type="InterPro" id="IPR016181">
    <property type="entry name" value="Acyl_CoA_acyltransferase"/>
</dbReference>
<sequence length="226" mass="25263">MIPPNVTIELVERPTEPLTEETVQLFASLVVGDPCMMALTGGDWSILPDFGRLTVRSLALCPGASHMFTARDETGALVGFTLFSLPGEPSTQETQSHEKDDMSEYMSKLSPEGRQYFAEIGKEIPRSKDELYGIEYAERNTYWCSLAMVRADYQGKGVAKAMFELASIEAAENGATVALTTTNIRNVPIYEKIGLKLYGERTFSSQWVEWTLWYFARETGEQDLTT</sequence>
<evidence type="ECO:0000313" key="2">
    <source>
        <dbReference type="EMBL" id="TBU27413.1"/>
    </source>
</evidence>
<dbReference type="Gene3D" id="3.40.630.30">
    <property type="match status" value="1"/>
</dbReference>
<evidence type="ECO:0000259" key="1">
    <source>
        <dbReference type="Pfam" id="PF13673"/>
    </source>
</evidence>
<dbReference type="EMBL" id="ML143432">
    <property type="protein sequence ID" value="TBU27413.1"/>
    <property type="molecule type" value="Genomic_DNA"/>
</dbReference>
<accession>A0A4V2K041</accession>
<name>A0A4V2K041_9APHY</name>
<dbReference type="AlphaFoldDB" id="A0A4V2K041"/>
<dbReference type="Pfam" id="PF13673">
    <property type="entry name" value="Acetyltransf_10"/>
    <property type="match status" value="1"/>
</dbReference>
<dbReference type="GO" id="GO:0016747">
    <property type="term" value="F:acyltransferase activity, transferring groups other than amino-acyl groups"/>
    <property type="evidence" value="ECO:0007669"/>
    <property type="project" value="InterPro"/>
</dbReference>
<dbReference type="InterPro" id="IPR000182">
    <property type="entry name" value="GNAT_dom"/>
</dbReference>
<dbReference type="PANTHER" id="PTHR42791">
    <property type="entry name" value="GNAT FAMILY ACETYLTRANSFERASE"/>
    <property type="match status" value="1"/>
</dbReference>
<dbReference type="CDD" id="cd04301">
    <property type="entry name" value="NAT_SF"/>
    <property type="match status" value="1"/>
</dbReference>
<feature type="domain" description="N-acetyltransferase" evidence="1">
    <location>
        <begin position="127"/>
        <end position="210"/>
    </location>
</feature>
<dbReference type="Proteomes" id="UP000292957">
    <property type="component" value="Unassembled WGS sequence"/>
</dbReference>
<dbReference type="InterPro" id="IPR052523">
    <property type="entry name" value="Trichothecene_AcTrans"/>
</dbReference>
<protein>
    <recommendedName>
        <fullName evidence="1">N-acetyltransferase domain-containing protein</fullName>
    </recommendedName>
</protein>
<reference evidence="2" key="1">
    <citation type="submission" date="2019-01" db="EMBL/GenBank/DDBJ databases">
        <title>Draft genome sequences of three monokaryotic isolates of the white-rot basidiomycete fungus Dichomitus squalens.</title>
        <authorList>
            <consortium name="DOE Joint Genome Institute"/>
            <person name="Lopez S.C."/>
            <person name="Andreopoulos B."/>
            <person name="Pangilinan J."/>
            <person name="Lipzen A."/>
            <person name="Riley R."/>
            <person name="Ahrendt S."/>
            <person name="Ng V."/>
            <person name="Barry K."/>
            <person name="Daum C."/>
            <person name="Grigoriev I.V."/>
            <person name="Hilden K.S."/>
            <person name="Makela M.R."/>
            <person name="de Vries R.P."/>
        </authorList>
    </citation>
    <scope>NUCLEOTIDE SEQUENCE [LARGE SCALE GENOMIC DNA]</scope>
    <source>
        <strain evidence="2">OM18370.1</strain>
    </source>
</reference>
<dbReference type="SUPFAM" id="SSF55729">
    <property type="entry name" value="Acyl-CoA N-acyltransferases (Nat)"/>
    <property type="match status" value="1"/>
</dbReference>